<comment type="similarity">
    <text evidence="1">Belongs to the thioredoxin family.</text>
</comment>
<evidence type="ECO:0000256" key="1">
    <source>
        <dbReference type="ARBA" id="ARBA00008987"/>
    </source>
</evidence>
<protein>
    <recommendedName>
        <fullName evidence="6">Thioredoxin</fullName>
    </recommendedName>
</protein>
<dbReference type="InterPro" id="IPR036249">
    <property type="entry name" value="Thioredoxin-like_sf"/>
</dbReference>
<evidence type="ECO:0000256" key="4">
    <source>
        <dbReference type="ARBA" id="ARBA00023157"/>
    </source>
</evidence>
<keyword evidence="3" id="KW-0249">Electron transport</keyword>
<organism evidence="9 10">
    <name type="scientific">Pseudoclavibacter endophyticus</name>
    <dbReference type="NCBI Taxonomy" id="1778590"/>
    <lineage>
        <taxon>Bacteria</taxon>
        <taxon>Bacillati</taxon>
        <taxon>Actinomycetota</taxon>
        <taxon>Actinomycetes</taxon>
        <taxon>Micrococcales</taxon>
        <taxon>Microbacteriaceae</taxon>
        <taxon>Pseudoclavibacter</taxon>
    </lineage>
</organism>
<dbReference type="InterPro" id="IPR013766">
    <property type="entry name" value="Thioredoxin_domain"/>
</dbReference>
<comment type="caution">
    <text evidence="9">The sequence shown here is derived from an EMBL/GenBank/DDBJ whole genome shotgun (WGS) entry which is preliminary data.</text>
</comment>
<dbReference type="PANTHER" id="PTHR45663">
    <property type="entry name" value="GEO12009P1"/>
    <property type="match status" value="1"/>
</dbReference>
<dbReference type="PANTHER" id="PTHR45663:SF11">
    <property type="entry name" value="GEO12009P1"/>
    <property type="match status" value="1"/>
</dbReference>
<dbReference type="PROSITE" id="PS00194">
    <property type="entry name" value="THIOREDOXIN_1"/>
    <property type="match status" value="1"/>
</dbReference>
<keyword evidence="5" id="KW-0676">Redox-active center</keyword>
<feature type="compositionally biased region" description="Low complexity" evidence="7">
    <location>
        <begin position="30"/>
        <end position="42"/>
    </location>
</feature>
<dbReference type="InterPro" id="IPR005746">
    <property type="entry name" value="Thioredoxin"/>
</dbReference>
<dbReference type="GO" id="GO:0005829">
    <property type="term" value="C:cytosol"/>
    <property type="evidence" value="ECO:0007669"/>
    <property type="project" value="TreeGrafter"/>
</dbReference>
<evidence type="ECO:0000256" key="2">
    <source>
        <dbReference type="ARBA" id="ARBA00022448"/>
    </source>
</evidence>
<evidence type="ECO:0000313" key="9">
    <source>
        <dbReference type="EMBL" id="KAB1648782.1"/>
    </source>
</evidence>
<evidence type="ECO:0000259" key="8">
    <source>
        <dbReference type="PROSITE" id="PS51352"/>
    </source>
</evidence>
<dbReference type="PROSITE" id="PS51352">
    <property type="entry name" value="THIOREDOXIN_2"/>
    <property type="match status" value="1"/>
</dbReference>
<dbReference type="EMBL" id="WBJY01000001">
    <property type="protein sequence ID" value="KAB1648782.1"/>
    <property type="molecule type" value="Genomic_DNA"/>
</dbReference>
<reference evidence="9 10" key="1">
    <citation type="submission" date="2019-09" db="EMBL/GenBank/DDBJ databases">
        <title>Phylogeny of genus Pseudoclavibacter and closely related genus.</title>
        <authorList>
            <person name="Li Y."/>
        </authorList>
    </citation>
    <scope>NUCLEOTIDE SEQUENCE [LARGE SCALE GENOMIC DNA]</scope>
    <source>
        <strain evidence="9 10">EGI 60007</strain>
    </source>
</reference>
<proteinExistence type="inferred from homology"/>
<evidence type="ECO:0000256" key="7">
    <source>
        <dbReference type="SAM" id="MobiDB-lite"/>
    </source>
</evidence>
<dbReference type="FunFam" id="3.40.30.10:FF:000001">
    <property type="entry name" value="Thioredoxin"/>
    <property type="match status" value="1"/>
</dbReference>
<evidence type="ECO:0000313" key="10">
    <source>
        <dbReference type="Proteomes" id="UP000431744"/>
    </source>
</evidence>
<dbReference type="InterPro" id="IPR017937">
    <property type="entry name" value="Thioredoxin_CS"/>
</dbReference>
<dbReference type="Proteomes" id="UP000431744">
    <property type="component" value="Unassembled WGS sequence"/>
</dbReference>
<feature type="compositionally biased region" description="Basic residues" evidence="7">
    <location>
        <begin position="14"/>
        <end position="28"/>
    </location>
</feature>
<dbReference type="Pfam" id="PF00085">
    <property type="entry name" value="Thioredoxin"/>
    <property type="match status" value="1"/>
</dbReference>
<dbReference type="OrthoDB" id="9790390at2"/>
<keyword evidence="4" id="KW-1015">Disulfide bond</keyword>
<dbReference type="CDD" id="cd02947">
    <property type="entry name" value="TRX_family"/>
    <property type="match status" value="1"/>
</dbReference>
<dbReference type="NCBIfam" id="TIGR01068">
    <property type="entry name" value="thioredoxin"/>
    <property type="match status" value="1"/>
</dbReference>
<sequence>MTRRSALRAPPSSRPRRRSASPRTHPRSPSRPSRSPASAGSANAQNIHPCLSHPRTENTVSNAVNATAATFKDEINEPDKVVLVDFWAAWCGPCRQVAPVLDQLAGEHDNLKIVKVDVDAEQQLAMEYGITSIPAMKVFKGGEQVTEFVGARPKAVIEKELAAFL</sequence>
<evidence type="ECO:0000256" key="5">
    <source>
        <dbReference type="ARBA" id="ARBA00023284"/>
    </source>
</evidence>
<keyword evidence="10" id="KW-1185">Reference proteome</keyword>
<dbReference type="AlphaFoldDB" id="A0A6H9WCU0"/>
<dbReference type="PRINTS" id="PR00421">
    <property type="entry name" value="THIOREDOXIN"/>
</dbReference>
<evidence type="ECO:0000256" key="3">
    <source>
        <dbReference type="ARBA" id="ARBA00022982"/>
    </source>
</evidence>
<feature type="domain" description="Thioredoxin" evidence="8">
    <location>
        <begin position="42"/>
        <end position="165"/>
    </location>
</feature>
<dbReference type="GO" id="GO:0045454">
    <property type="term" value="P:cell redox homeostasis"/>
    <property type="evidence" value="ECO:0007669"/>
    <property type="project" value="TreeGrafter"/>
</dbReference>
<gene>
    <name evidence="9" type="primary">trxA</name>
    <name evidence="9" type="ORF">F8O04_00290</name>
</gene>
<dbReference type="GO" id="GO:0015035">
    <property type="term" value="F:protein-disulfide reductase activity"/>
    <property type="evidence" value="ECO:0007669"/>
    <property type="project" value="UniProtKB-UniRule"/>
</dbReference>
<dbReference type="Gene3D" id="3.40.30.10">
    <property type="entry name" value="Glutaredoxin"/>
    <property type="match status" value="1"/>
</dbReference>
<keyword evidence="2" id="KW-0813">Transport</keyword>
<accession>A0A6H9WCU0</accession>
<dbReference type="SUPFAM" id="SSF52833">
    <property type="entry name" value="Thioredoxin-like"/>
    <property type="match status" value="1"/>
</dbReference>
<feature type="region of interest" description="Disordered" evidence="7">
    <location>
        <begin position="1"/>
        <end position="56"/>
    </location>
</feature>
<evidence type="ECO:0000256" key="6">
    <source>
        <dbReference type="NCBIfam" id="TIGR01068"/>
    </source>
</evidence>
<name>A0A6H9WCU0_9MICO</name>